<dbReference type="AlphaFoldDB" id="A0A0W0ZVT2"/>
<dbReference type="InterPro" id="IPR035897">
    <property type="entry name" value="Toll_tir_struct_dom_sf"/>
</dbReference>
<evidence type="ECO:0000313" key="2">
    <source>
        <dbReference type="EMBL" id="KTD73239.1"/>
    </source>
</evidence>
<gene>
    <name evidence="2" type="ORF">Ltuc_1086</name>
</gene>
<dbReference type="InterPro" id="IPR000157">
    <property type="entry name" value="TIR_dom"/>
</dbReference>
<feature type="domain" description="TIR" evidence="1">
    <location>
        <begin position="167"/>
        <end position="290"/>
    </location>
</feature>
<evidence type="ECO:0000313" key="3">
    <source>
        <dbReference type="Proteomes" id="UP000054693"/>
    </source>
</evidence>
<dbReference type="Proteomes" id="UP000054693">
    <property type="component" value="Unassembled WGS sequence"/>
</dbReference>
<comment type="caution">
    <text evidence="2">The sequence shown here is derived from an EMBL/GenBank/DDBJ whole genome shotgun (WGS) entry which is preliminary data.</text>
</comment>
<reference evidence="2 3" key="1">
    <citation type="submission" date="2015-11" db="EMBL/GenBank/DDBJ databases">
        <title>Genomic analysis of 38 Legionella species identifies large and diverse effector repertoires.</title>
        <authorList>
            <person name="Burstein D."/>
            <person name="Amaro F."/>
            <person name="Zusman T."/>
            <person name="Lifshitz Z."/>
            <person name="Cohen O."/>
            <person name="Gilbert J.A."/>
            <person name="Pupko T."/>
            <person name="Shuman H.A."/>
            <person name="Segal G."/>
        </authorList>
    </citation>
    <scope>NUCLEOTIDE SEQUENCE [LARGE SCALE GENOMIC DNA]</scope>
    <source>
        <strain evidence="2 3">ATCC 49180</strain>
    </source>
</reference>
<protein>
    <recommendedName>
        <fullName evidence="1">TIR domain-containing protein</fullName>
    </recommendedName>
</protein>
<name>A0A0W0ZVT2_9GAMM</name>
<keyword evidence="3" id="KW-1185">Reference proteome</keyword>
<dbReference type="GO" id="GO:0007165">
    <property type="term" value="P:signal transduction"/>
    <property type="evidence" value="ECO:0007669"/>
    <property type="project" value="InterPro"/>
</dbReference>
<proteinExistence type="predicted"/>
<evidence type="ECO:0000259" key="1">
    <source>
        <dbReference type="Pfam" id="PF13676"/>
    </source>
</evidence>
<dbReference type="PATRIC" id="fig|40335.7.peg.1141"/>
<dbReference type="RefSeq" id="WP_058520296.1">
    <property type="nucleotide sequence ID" value="NZ_CAAAIP010000001.1"/>
</dbReference>
<sequence>MAKLSLLLDKIEINLNQLNLLMQAFKTSNPDSQYLFEVIESLIRAHKRLVEQKFPTLNIKLITRDIEFSLRQCDLLYTYLSDRNQHFFSNMRSRDQAITWLTALEKKYNKIFQVLKVDKPNSLQPQKSTAWVTQGALSDEDLYPLFQQTLYNVRKESLKAECLPPKVFISYAWPLPEHTNEYWVKEYIIQLAKDLKSAGVIVYLDEMDSRYGYSLQDHINHLKESDAVLLIGTPSLKTKYETPANLHMINDEFTEIIHQSKRLKIIPLLLEGRYELSFPRAITRNRSIEDWTNGDYINHFMALLQHLTGLPNHLYEPLWRSVLKAYIRNMEGCLALQTQPTVTDDSSTSKQSDNLNRWSLFNIFASTSITEDQAPYLNYTG</sequence>
<dbReference type="Gene3D" id="3.40.50.10140">
    <property type="entry name" value="Toll/interleukin-1 receptor homology (TIR) domain"/>
    <property type="match status" value="1"/>
</dbReference>
<dbReference type="OrthoDB" id="5149141at2"/>
<dbReference type="STRING" id="40335.Ltuc_1086"/>
<dbReference type="EMBL" id="LNZA01000001">
    <property type="protein sequence ID" value="KTD73239.1"/>
    <property type="molecule type" value="Genomic_DNA"/>
</dbReference>
<dbReference type="Pfam" id="PF13676">
    <property type="entry name" value="TIR_2"/>
    <property type="match status" value="1"/>
</dbReference>
<accession>A0A0W0ZVT2</accession>
<organism evidence="2 3">
    <name type="scientific">Legionella tucsonensis</name>
    <dbReference type="NCBI Taxonomy" id="40335"/>
    <lineage>
        <taxon>Bacteria</taxon>
        <taxon>Pseudomonadati</taxon>
        <taxon>Pseudomonadota</taxon>
        <taxon>Gammaproteobacteria</taxon>
        <taxon>Legionellales</taxon>
        <taxon>Legionellaceae</taxon>
        <taxon>Legionella</taxon>
    </lineage>
</organism>
<dbReference type="SUPFAM" id="SSF52200">
    <property type="entry name" value="Toll/Interleukin receptor TIR domain"/>
    <property type="match status" value="1"/>
</dbReference>